<gene>
    <name evidence="2" type="ORF">QE152_g25703</name>
</gene>
<name>A0AAW1K112_POPJA</name>
<keyword evidence="3" id="KW-1185">Reference proteome</keyword>
<evidence type="ECO:0000256" key="1">
    <source>
        <dbReference type="SAM" id="MobiDB-lite"/>
    </source>
</evidence>
<reference evidence="2 3" key="1">
    <citation type="journal article" date="2024" name="BMC Genomics">
        <title>De novo assembly and annotation of Popillia japonica's genome with initial clues to its potential as an invasive pest.</title>
        <authorList>
            <person name="Cucini C."/>
            <person name="Boschi S."/>
            <person name="Funari R."/>
            <person name="Cardaioli E."/>
            <person name="Iannotti N."/>
            <person name="Marturano G."/>
            <person name="Paoli F."/>
            <person name="Bruttini M."/>
            <person name="Carapelli A."/>
            <person name="Frati F."/>
            <person name="Nardi F."/>
        </authorList>
    </citation>
    <scope>NUCLEOTIDE SEQUENCE [LARGE SCALE GENOMIC DNA]</scope>
    <source>
        <strain evidence="2">DMR45628</strain>
    </source>
</reference>
<feature type="region of interest" description="Disordered" evidence="1">
    <location>
        <begin position="1"/>
        <end position="38"/>
    </location>
</feature>
<comment type="caution">
    <text evidence="2">The sequence shown here is derived from an EMBL/GenBank/DDBJ whole genome shotgun (WGS) entry which is preliminary data.</text>
</comment>
<dbReference type="EMBL" id="JASPKY010000286">
    <property type="protein sequence ID" value="KAK9710947.1"/>
    <property type="molecule type" value="Genomic_DNA"/>
</dbReference>
<evidence type="ECO:0000313" key="2">
    <source>
        <dbReference type="EMBL" id="KAK9710947.1"/>
    </source>
</evidence>
<feature type="region of interest" description="Disordered" evidence="1">
    <location>
        <begin position="52"/>
        <end position="77"/>
    </location>
</feature>
<accession>A0AAW1K112</accession>
<dbReference type="AlphaFoldDB" id="A0AAW1K112"/>
<sequence>METRADANDSKKDGLFMPGKKEGWQQQTAGKGNEKRERGMILVDGTCGSEDKPCGVLDGYSRDETRREMDRQIGKKN</sequence>
<proteinExistence type="predicted"/>
<organism evidence="2 3">
    <name type="scientific">Popillia japonica</name>
    <name type="common">Japanese beetle</name>
    <dbReference type="NCBI Taxonomy" id="7064"/>
    <lineage>
        <taxon>Eukaryota</taxon>
        <taxon>Metazoa</taxon>
        <taxon>Ecdysozoa</taxon>
        <taxon>Arthropoda</taxon>
        <taxon>Hexapoda</taxon>
        <taxon>Insecta</taxon>
        <taxon>Pterygota</taxon>
        <taxon>Neoptera</taxon>
        <taxon>Endopterygota</taxon>
        <taxon>Coleoptera</taxon>
        <taxon>Polyphaga</taxon>
        <taxon>Scarabaeiformia</taxon>
        <taxon>Scarabaeidae</taxon>
        <taxon>Rutelinae</taxon>
        <taxon>Popillia</taxon>
    </lineage>
</organism>
<feature type="compositionally biased region" description="Basic and acidic residues" evidence="1">
    <location>
        <begin position="60"/>
        <end position="77"/>
    </location>
</feature>
<feature type="compositionally biased region" description="Basic and acidic residues" evidence="1">
    <location>
        <begin position="1"/>
        <end position="23"/>
    </location>
</feature>
<dbReference type="Proteomes" id="UP001458880">
    <property type="component" value="Unassembled WGS sequence"/>
</dbReference>
<protein>
    <submittedName>
        <fullName evidence="2">Uncharacterized protein</fullName>
    </submittedName>
</protein>
<evidence type="ECO:0000313" key="3">
    <source>
        <dbReference type="Proteomes" id="UP001458880"/>
    </source>
</evidence>